<gene>
    <name evidence="2" type="ORF">HSCHL_0538</name>
</gene>
<accession>A0A2T5GDJ9</accession>
<comment type="caution">
    <text evidence="2">The sequence shown here is derived from an EMBL/GenBank/DDBJ whole genome shotgun (WGS) entry which is preliminary data.</text>
</comment>
<evidence type="ECO:0000313" key="2">
    <source>
        <dbReference type="EMBL" id="PTQ54259.1"/>
    </source>
</evidence>
<protein>
    <submittedName>
        <fullName evidence="2">Uncharacterized protein</fullName>
    </submittedName>
</protein>
<name>A0A2T5GDJ9_HYDSH</name>
<reference evidence="2 3" key="1">
    <citation type="submission" date="2017-08" db="EMBL/GenBank/DDBJ databases">
        <title>Burning lignite coal seam in the remote Altai Mountains harbors a hydrogen-driven thermophilic microbial community.</title>
        <authorList>
            <person name="Kadnikov V.V."/>
            <person name="Mardanov A.V."/>
            <person name="Ivasenko D."/>
            <person name="Beletsky A.V."/>
            <person name="Karnachuk O.V."/>
            <person name="Ravin N.V."/>
        </authorList>
    </citation>
    <scope>NUCLEOTIDE SEQUENCE [LARGE SCALE GENOMIC DNA]</scope>
    <source>
        <strain evidence="2">AL33</strain>
    </source>
</reference>
<feature type="compositionally biased region" description="Basic and acidic residues" evidence="1">
    <location>
        <begin position="12"/>
        <end position="22"/>
    </location>
</feature>
<feature type="region of interest" description="Disordered" evidence="1">
    <location>
        <begin position="1"/>
        <end position="51"/>
    </location>
</feature>
<evidence type="ECO:0000256" key="1">
    <source>
        <dbReference type="SAM" id="MobiDB-lite"/>
    </source>
</evidence>
<dbReference type="AlphaFoldDB" id="A0A2T5GDJ9"/>
<sequence>MTSSLSRFGPSRPDRMDPDRSARRMLPSPKEWARSDSGGRRLGTGAVTAGA</sequence>
<proteinExistence type="predicted"/>
<dbReference type="Proteomes" id="UP000244180">
    <property type="component" value="Unassembled WGS sequence"/>
</dbReference>
<dbReference type="EMBL" id="PEBV01000005">
    <property type="protein sequence ID" value="PTQ54259.1"/>
    <property type="molecule type" value="Genomic_DNA"/>
</dbReference>
<evidence type="ECO:0000313" key="3">
    <source>
        <dbReference type="Proteomes" id="UP000244180"/>
    </source>
</evidence>
<organism evidence="2 3">
    <name type="scientific">Hydrogenibacillus schlegelii</name>
    <name type="common">Bacillus schlegelii</name>
    <dbReference type="NCBI Taxonomy" id="1484"/>
    <lineage>
        <taxon>Bacteria</taxon>
        <taxon>Bacillati</taxon>
        <taxon>Bacillota</taxon>
        <taxon>Bacilli</taxon>
        <taxon>Bacillales</taxon>
        <taxon>Bacillales Family X. Incertae Sedis</taxon>
        <taxon>Hydrogenibacillus</taxon>
    </lineage>
</organism>